<dbReference type="InterPro" id="IPR058625">
    <property type="entry name" value="MdtA-like_BSH"/>
</dbReference>
<accession>A0A5C7W0S6</accession>
<proteinExistence type="inferred from homology"/>
<name>A0A5C7W0S6_9PROT</name>
<dbReference type="Gene3D" id="1.10.287.470">
    <property type="entry name" value="Helix hairpin bin"/>
    <property type="match status" value="1"/>
</dbReference>
<feature type="coiled-coil region" evidence="2">
    <location>
        <begin position="91"/>
        <end position="158"/>
    </location>
</feature>
<protein>
    <submittedName>
        <fullName evidence="4">Efflux RND transporter periplasmic adaptor subunit</fullName>
    </submittedName>
</protein>
<dbReference type="EMBL" id="SSFX01000014">
    <property type="protein sequence ID" value="TXI30473.1"/>
    <property type="molecule type" value="Genomic_DNA"/>
</dbReference>
<keyword evidence="2" id="KW-0175">Coiled coil</keyword>
<dbReference type="Gene3D" id="2.40.30.170">
    <property type="match status" value="1"/>
</dbReference>
<dbReference type="NCBIfam" id="TIGR01730">
    <property type="entry name" value="RND_mfp"/>
    <property type="match status" value="1"/>
</dbReference>
<dbReference type="Gene3D" id="2.40.420.20">
    <property type="match status" value="1"/>
</dbReference>
<dbReference type="PANTHER" id="PTHR30469">
    <property type="entry name" value="MULTIDRUG RESISTANCE PROTEIN MDTA"/>
    <property type="match status" value="1"/>
</dbReference>
<dbReference type="AlphaFoldDB" id="A0A5C7W0S6"/>
<comment type="similarity">
    <text evidence="1">Belongs to the membrane fusion protein (MFP) (TC 8.A.1) family.</text>
</comment>
<comment type="caution">
    <text evidence="4">The sequence shown here is derived from an EMBL/GenBank/DDBJ whole genome shotgun (WGS) entry which is preliminary data.</text>
</comment>
<dbReference type="GO" id="GO:1990281">
    <property type="term" value="C:efflux pump complex"/>
    <property type="evidence" value="ECO:0007669"/>
    <property type="project" value="TreeGrafter"/>
</dbReference>
<dbReference type="SUPFAM" id="SSF111369">
    <property type="entry name" value="HlyD-like secretion proteins"/>
    <property type="match status" value="1"/>
</dbReference>
<reference evidence="4 5" key="1">
    <citation type="submission" date="2018-09" db="EMBL/GenBank/DDBJ databases">
        <title>Metagenome Assembled Genomes from an Advanced Water Purification Facility.</title>
        <authorList>
            <person name="Stamps B.W."/>
            <person name="Spear J.R."/>
        </authorList>
    </citation>
    <scope>NUCLEOTIDE SEQUENCE [LARGE SCALE GENOMIC DNA]</scope>
    <source>
        <strain evidence="4">Bin_54_1</strain>
    </source>
</reference>
<dbReference type="Proteomes" id="UP000321055">
    <property type="component" value="Unassembled WGS sequence"/>
</dbReference>
<evidence type="ECO:0000256" key="2">
    <source>
        <dbReference type="SAM" id="Coils"/>
    </source>
</evidence>
<evidence type="ECO:0000313" key="5">
    <source>
        <dbReference type="Proteomes" id="UP000321055"/>
    </source>
</evidence>
<sequence>MAWALVAIRSETGSPAPANEAPPIQVMRAIPQTLALNVRSQGVVTPRTEIDLISEVAGRIIKLHPTFVTGNAFKAGDVLVALDPRDYDHAIVRAHALVAEAKHRLAREEEEANQASYEWQVLGKEKPPTPLMLREPQLAEARAKLKAAEADVAQARLQRSRCEWRAPFAGKIREKSAGLGQFVQPGAALARLYAIDVAEVRLPLTTDQMIYVDWPINTHMQGNQHKTITPKVTLSAQFSGALYQWQGRIARLEGAMNEASGMLHAVAEIDTTNMVKDSVPPFLPGLFVQAEIEGRALTGLFRLPREAVNANRAVVVIDAEGRLRIRPVRLLRIETDHVLVSDGLAAEDLIVINAIQTPIEGVRLRYEIVEPDSLSGQLRNDFYSNAQ</sequence>
<dbReference type="InterPro" id="IPR006143">
    <property type="entry name" value="RND_pump_MFP"/>
</dbReference>
<evidence type="ECO:0000256" key="1">
    <source>
        <dbReference type="ARBA" id="ARBA00009477"/>
    </source>
</evidence>
<dbReference type="PANTHER" id="PTHR30469:SF12">
    <property type="entry name" value="MULTIDRUG RESISTANCE PROTEIN MDTA"/>
    <property type="match status" value="1"/>
</dbReference>
<evidence type="ECO:0000313" key="4">
    <source>
        <dbReference type="EMBL" id="TXI30473.1"/>
    </source>
</evidence>
<dbReference type="Gene3D" id="2.40.50.100">
    <property type="match status" value="1"/>
</dbReference>
<feature type="domain" description="Multidrug resistance protein MdtA-like barrel-sandwich hybrid" evidence="3">
    <location>
        <begin position="50"/>
        <end position="189"/>
    </location>
</feature>
<dbReference type="Pfam" id="PF25917">
    <property type="entry name" value="BSH_RND"/>
    <property type="match status" value="1"/>
</dbReference>
<gene>
    <name evidence="4" type="ORF">E6Q60_01430</name>
</gene>
<organism evidence="4 5">
    <name type="scientific">Nitrosomonas oligotropha</name>
    <dbReference type="NCBI Taxonomy" id="42354"/>
    <lineage>
        <taxon>Bacteria</taxon>
        <taxon>Pseudomonadati</taxon>
        <taxon>Pseudomonadota</taxon>
        <taxon>Betaproteobacteria</taxon>
        <taxon>Nitrosomonadales</taxon>
        <taxon>Nitrosomonadaceae</taxon>
        <taxon>Nitrosomonas</taxon>
    </lineage>
</organism>
<evidence type="ECO:0000259" key="3">
    <source>
        <dbReference type="Pfam" id="PF25917"/>
    </source>
</evidence>
<dbReference type="GO" id="GO:0015562">
    <property type="term" value="F:efflux transmembrane transporter activity"/>
    <property type="evidence" value="ECO:0007669"/>
    <property type="project" value="TreeGrafter"/>
</dbReference>